<dbReference type="Proteomes" id="UP000439903">
    <property type="component" value="Unassembled WGS sequence"/>
</dbReference>
<keyword evidence="2" id="KW-1185">Reference proteome</keyword>
<gene>
    <name evidence="1" type="ORF">F8M41_018760</name>
</gene>
<protein>
    <submittedName>
        <fullName evidence="1">Uncharacterized protein</fullName>
    </submittedName>
</protein>
<organism evidence="1 2">
    <name type="scientific">Gigaspora margarita</name>
    <dbReference type="NCBI Taxonomy" id="4874"/>
    <lineage>
        <taxon>Eukaryota</taxon>
        <taxon>Fungi</taxon>
        <taxon>Fungi incertae sedis</taxon>
        <taxon>Mucoromycota</taxon>
        <taxon>Glomeromycotina</taxon>
        <taxon>Glomeromycetes</taxon>
        <taxon>Diversisporales</taxon>
        <taxon>Gigasporaceae</taxon>
        <taxon>Gigaspora</taxon>
    </lineage>
</organism>
<sequence>MNSSDSDKEHLDYASEIKKQFFDADKIAKELSIVTPKHSDFTYTSKFINTKKISDAIEALPSQPIDSPEVPVL</sequence>
<dbReference type="OrthoDB" id="2445072at2759"/>
<name>A0A8H4AL66_GIGMA</name>
<evidence type="ECO:0000313" key="2">
    <source>
        <dbReference type="Proteomes" id="UP000439903"/>
    </source>
</evidence>
<proteinExistence type="predicted"/>
<accession>A0A8H4AL66</accession>
<comment type="caution">
    <text evidence="1">The sequence shown here is derived from an EMBL/GenBank/DDBJ whole genome shotgun (WGS) entry which is preliminary data.</text>
</comment>
<evidence type="ECO:0000313" key="1">
    <source>
        <dbReference type="EMBL" id="KAF0508480.1"/>
    </source>
</evidence>
<dbReference type="AlphaFoldDB" id="A0A8H4AL66"/>
<dbReference type="EMBL" id="WTPW01000465">
    <property type="protein sequence ID" value="KAF0508480.1"/>
    <property type="molecule type" value="Genomic_DNA"/>
</dbReference>
<reference evidence="1 2" key="1">
    <citation type="journal article" date="2019" name="Environ. Microbiol.">
        <title>At the nexus of three kingdoms: the genome of the mycorrhizal fungus Gigaspora margarita provides insights into plant, endobacterial and fungal interactions.</title>
        <authorList>
            <person name="Venice F."/>
            <person name="Ghignone S."/>
            <person name="Salvioli di Fossalunga A."/>
            <person name="Amselem J."/>
            <person name="Novero M."/>
            <person name="Xianan X."/>
            <person name="Sedzielewska Toro K."/>
            <person name="Morin E."/>
            <person name="Lipzen A."/>
            <person name="Grigoriev I.V."/>
            <person name="Henrissat B."/>
            <person name="Martin F.M."/>
            <person name="Bonfante P."/>
        </authorList>
    </citation>
    <scope>NUCLEOTIDE SEQUENCE [LARGE SCALE GENOMIC DNA]</scope>
    <source>
        <strain evidence="1 2">BEG34</strain>
    </source>
</reference>